<proteinExistence type="predicted"/>
<dbReference type="EMBL" id="LVLJ01002476">
    <property type="protein sequence ID" value="OAE24768.1"/>
    <property type="molecule type" value="Genomic_DNA"/>
</dbReference>
<evidence type="ECO:0000256" key="1">
    <source>
        <dbReference type="SAM" id="MobiDB-lite"/>
    </source>
</evidence>
<dbReference type="Proteomes" id="UP000077202">
    <property type="component" value="Unassembled WGS sequence"/>
</dbReference>
<evidence type="ECO:0000313" key="3">
    <source>
        <dbReference type="Proteomes" id="UP000077202"/>
    </source>
</evidence>
<evidence type="ECO:0000313" key="2">
    <source>
        <dbReference type="EMBL" id="OAE24768.1"/>
    </source>
</evidence>
<accession>A0A176VVD0</accession>
<organism evidence="2 3">
    <name type="scientific">Marchantia polymorpha subsp. ruderalis</name>
    <dbReference type="NCBI Taxonomy" id="1480154"/>
    <lineage>
        <taxon>Eukaryota</taxon>
        <taxon>Viridiplantae</taxon>
        <taxon>Streptophyta</taxon>
        <taxon>Embryophyta</taxon>
        <taxon>Marchantiophyta</taxon>
        <taxon>Marchantiopsida</taxon>
        <taxon>Marchantiidae</taxon>
        <taxon>Marchantiales</taxon>
        <taxon>Marchantiaceae</taxon>
        <taxon>Marchantia</taxon>
    </lineage>
</organism>
<name>A0A176VVD0_MARPO</name>
<feature type="compositionally biased region" description="Basic and acidic residues" evidence="1">
    <location>
        <begin position="178"/>
        <end position="190"/>
    </location>
</feature>
<gene>
    <name evidence="2" type="ORF">AXG93_48s1160</name>
</gene>
<reference evidence="2" key="1">
    <citation type="submission" date="2016-03" db="EMBL/GenBank/DDBJ databases">
        <title>Mechanisms controlling the formation of the plant cell surface in tip-growing cells are functionally conserved among land plants.</title>
        <authorList>
            <person name="Honkanen S."/>
            <person name="Jones V.A."/>
            <person name="Morieri G."/>
            <person name="Champion C."/>
            <person name="Hetherington A.J."/>
            <person name="Kelly S."/>
            <person name="Saint-Marcoux D."/>
            <person name="Proust H."/>
            <person name="Prescott H."/>
            <person name="Dolan L."/>
        </authorList>
    </citation>
    <scope>NUCLEOTIDE SEQUENCE [LARGE SCALE GENOMIC DNA]</scope>
    <source>
        <tissue evidence="2">Whole gametophyte</tissue>
    </source>
</reference>
<sequence length="213" mass="23440">MPLEGASYCLIRIFSHTPAAARSLTNIASTGKELCISQFSTAVALGVEPPHLTRLSRFVRFNLGDGIMVILALILELAVWAPPASEIESREGERERENQGECACELYDRGKEKPRKKREATSSEECSVRLFEKRGMGFEKILGGAGGERGGGRLTGVVMEMDVVRSCIVGRVVASGAGRRERQARWRRGADSNCDPTRARATGREQVMHRHEP</sequence>
<protein>
    <submittedName>
        <fullName evidence="2">Uncharacterized protein</fullName>
    </submittedName>
</protein>
<keyword evidence="3" id="KW-1185">Reference proteome</keyword>
<dbReference type="AlphaFoldDB" id="A0A176VVD0"/>
<feature type="compositionally biased region" description="Basic and acidic residues" evidence="1">
    <location>
        <begin position="202"/>
        <end position="213"/>
    </location>
</feature>
<feature type="region of interest" description="Disordered" evidence="1">
    <location>
        <begin position="177"/>
        <end position="213"/>
    </location>
</feature>
<comment type="caution">
    <text evidence="2">The sequence shown here is derived from an EMBL/GenBank/DDBJ whole genome shotgun (WGS) entry which is preliminary data.</text>
</comment>